<dbReference type="PANTHER" id="PTHR31126:SF1">
    <property type="entry name" value="TYROSINE SPECIFIC PROTEIN PHOSPHATASES DOMAIN-CONTAINING PROTEIN"/>
    <property type="match status" value="1"/>
</dbReference>
<dbReference type="KEGG" id="ipa:Isop_1943"/>
<accession>E8R2M3</accession>
<proteinExistence type="inferred from homology"/>
<feature type="domain" description="Tyrosine specific protein phosphatases" evidence="3">
    <location>
        <begin position="141"/>
        <end position="192"/>
    </location>
</feature>
<dbReference type="InterPro" id="IPR055214">
    <property type="entry name" value="PTP-NADK"/>
</dbReference>
<evidence type="ECO:0000259" key="3">
    <source>
        <dbReference type="PROSITE" id="PS50056"/>
    </source>
</evidence>
<dbReference type="InParanoid" id="E8R2M3"/>
<dbReference type="STRING" id="575540.Isop_1943"/>
<sequence length="249" mass="27496">MRDPSSSLGGPRDLDDASPCPIPNAGTARRDRIGVQSMLAGVTVALALAALAGWRIAATLPDNVDWDHWDVVKPGLLYRSGQLDPDQLEEAVRRYGLKTVINLQLPSPTLARERQVARRLGLNYAVLPMPGDGLGRPDQFRRVLDMIDDPKSQPVLVHCARGTCRTGSAVALMRYERDGWTLEDVEAELKRHGYRQRAIAGYVYNMVSRTPFYELNGDEALDPFVGSPQTVEDASTDETISRGRIGDER</sequence>
<dbReference type="SUPFAM" id="SSF52799">
    <property type="entry name" value="(Phosphotyrosine protein) phosphatases II"/>
    <property type="match status" value="1"/>
</dbReference>
<dbReference type="Gene3D" id="3.90.190.10">
    <property type="entry name" value="Protein tyrosine phosphatase superfamily"/>
    <property type="match status" value="1"/>
</dbReference>
<dbReference type="PANTHER" id="PTHR31126">
    <property type="entry name" value="TYROSINE-PROTEIN PHOSPHATASE"/>
    <property type="match status" value="1"/>
</dbReference>
<feature type="region of interest" description="Disordered" evidence="2">
    <location>
        <begin position="224"/>
        <end position="249"/>
    </location>
</feature>
<dbReference type="Pfam" id="PF22741">
    <property type="entry name" value="PTP-NADK"/>
    <property type="match status" value="1"/>
</dbReference>
<feature type="compositionally biased region" description="Basic and acidic residues" evidence="2">
    <location>
        <begin position="239"/>
        <end position="249"/>
    </location>
</feature>
<dbReference type="HOGENOM" id="CLU_1114644_0_0_0"/>
<dbReference type="GO" id="GO:0016791">
    <property type="term" value="F:phosphatase activity"/>
    <property type="evidence" value="ECO:0007669"/>
    <property type="project" value="TreeGrafter"/>
</dbReference>
<dbReference type="Proteomes" id="UP000008631">
    <property type="component" value="Chromosome"/>
</dbReference>
<dbReference type="RefSeq" id="WP_013564811.1">
    <property type="nucleotide sequence ID" value="NC_014962.1"/>
</dbReference>
<gene>
    <name evidence="4" type="ordered locus">Isop_1943</name>
</gene>
<evidence type="ECO:0000313" key="4">
    <source>
        <dbReference type="EMBL" id="ADV62523.1"/>
    </source>
</evidence>
<dbReference type="InterPro" id="IPR000387">
    <property type="entry name" value="Tyr_Pase_dom"/>
</dbReference>
<reference key="1">
    <citation type="submission" date="2010-11" db="EMBL/GenBank/DDBJ databases">
        <title>The complete sequence of chromosome of Isophaera pallida ATCC 43644.</title>
        <authorList>
            <consortium name="US DOE Joint Genome Institute (JGI-PGF)"/>
            <person name="Lucas S."/>
            <person name="Copeland A."/>
            <person name="Lapidus A."/>
            <person name="Bruce D."/>
            <person name="Goodwin L."/>
            <person name="Pitluck S."/>
            <person name="Kyrpides N."/>
            <person name="Mavromatis K."/>
            <person name="Pagani I."/>
            <person name="Ivanova N."/>
            <person name="Saunders E."/>
            <person name="Brettin T."/>
            <person name="Detter J.C."/>
            <person name="Han C."/>
            <person name="Tapia R."/>
            <person name="Land M."/>
            <person name="Hauser L."/>
            <person name="Markowitz V."/>
            <person name="Cheng J.-F."/>
            <person name="Hugenholtz P."/>
            <person name="Woyke T."/>
            <person name="Wu D."/>
            <person name="Eisen J.A."/>
        </authorList>
    </citation>
    <scope>NUCLEOTIDE SEQUENCE</scope>
    <source>
        <strain>ATCC 43644</strain>
    </source>
</reference>
<evidence type="ECO:0000313" key="5">
    <source>
        <dbReference type="Proteomes" id="UP000008631"/>
    </source>
</evidence>
<dbReference type="EMBL" id="CP002353">
    <property type="protein sequence ID" value="ADV62523.1"/>
    <property type="molecule type" value="Genomic_DNA"/>
</dbReference>
<dbReference type="InterPro" id="IPR016130">
    <property type="entry name" value="Tyr_Pase_AS"/>
</dbReference>
<dbReference type="PROSITE" id="PS00383">
    <property type="entry name" value="TYR_PHOSPHATASE_1"/>
    <property type="match status" value="1"/>
</dbReference>
<evidence type="ECO:0000256" key="1">
    <source>
        <dbReference type="ARBA" id="ARBA00009580"/>
    </source>
</evidence>
<name>E8R2M3_ISOPI</name>
<protein>
    <submittedName>
        <fullName evidence="4">Tyrosine phosphatase</fullName>
    </submittedName>
</protein>
<dbReference type="InterPro" id="IPR029021">
    <property type="entry name" value="Prot-tyrosine_phosphatase-like"/>
</dbReference>
<keyword evidence="5" id="KW-1185">Reference proteome</keyword>
<organism evidence="4 5">
    <name type="scientific">Isosphaera pallida (strain ATCC 43644 / DSM 9630 / IS1B)</name>
    <dbReference type="NCBI Taxonomy" id="575540"/>
    <lineage>
        <taxon>Bacteria</taxon>
        <taxon>Pseudomonadati</taxon>
        <taxon>Planctomycetota</taxon>
        <taxon>Planctomycetia</taxon>
        <taxon>Isosphaerales</taxon>
        <taxon>Isosphaeraceae</taxon>
        <taxon>Isosphaera</taxon>
    </lineage>
</organism>
<feature type="region of interest" description="Disordered" evidence="2">
    <location>
        <begin position="1"/>
        <end position="27"/>
    </location>
</feature>
<reference evidence="4 5" key="2">
    <citation type="journal article" date="2011" name="Stand. Genomic Sci.">
        <title>Complete genome sequence of Isosphaera pallida type strain (IS1B).</title>
        <authorList>
            <consortium name="US DOE Joint Genome Institute (JGI-PGF)"/>
            <person name="Goker M."/>
            <person name="Cleland D."/>
            <person name="Saunders E."/>
            <person name="Lapidus A."/>
            <person name="Nolan M."/>
            <person name="Lucas S."/>
            <person name="Hammon N."/>
            <person name="Deshpande S."/>
            <person name="Cheng J.F."/>
            <person name="Tapia R."/>
            <person name="Han C."/>
            <person name="Goodwin L."/>
            <person name="Pitluck S."/>
            <person name="Liolios K."/>
            <person name="Pagani I."/>
            <person name="Ivanova N."/>
            <person name="Mavromatis K."/>
            <person name="Pati A."/>
            <person name="Chen A."/>
            <person name="Palaniappan K."/>
            <person name="Land M."/>
            <person name="Hauser L."/>
            <person name="Chang Y.J."/>
            <person name="Jeffries C.D."/>
            <person name="Detter J.C."/>
            <person name="Beck B."/>
            <person name="Woyke T."/>
            <person name="Bristow J."/>
            <person name="Eisen J.A."/>
            <person name="Markowitz V."/>
            <person name="Hugenholtz P."/>
            <person name="Kyrpides N.C."/>
            <person name="Klenk H.P."/>
        </authorList>
    </citation>
    <scope>NUCLEOTIDE SEQUENCE [LARGE SCALE GENOMIC DNA]</scope>
    <source>
        <strain evidence="5">ATCC 43644 / DSM 9630 / IS1B</strain>
    </source>
</reference>
<dbReference type="AlphaFoldDB" id="E8R2M3"/>
<evidence type="ECO:0000256" key="2">
    <source>
        <dbReference type="SAM" id="MobiDB-lite"/>
    </source>
</evidence>
<dbReference type="eggNOG" id="COG2365">
    <property type="taxonomic scope" value="Bacteria"/>
</dbReference>
<comment type="similarity">
    <text evidence="1">Belongs to the protein-tyrosine phosphatase family.</text>
</comment>
<dbReference type="PROSITE" id="PS50056">
    <property type="entry name" value="TYR_PHOSPHATASE_2"/>
    <property type="match status" value="1"/>
</dbReference>